<dbReference type="EMBL" id="PEYM01000036">
    <property type="protein sequence ID" value="PIS31133.1"/>
    <property type="molecule type" value="Genomic_DNA"/>
</dbReference>
<dbReference type="Proteomes" id="UP000231343">
    <property type="component" value="Unassembled WGS sequence"/>
</dbReference>
<name>A0A2H0Y2Y5_UNCSA</name>
<dbReference type="SMART" id="SM00257">
    <property type="entry name" value="LysM"/>
    <property type="match status" value="1"/>
</dbReference>
<comment type="caution">
    <text evidence="2">The sequence shown here is derived from an EMBL/GenBank/DDBJ whole genome shotgun (WGS) entry which is preliminary data.</text>
</comment>
<dbReference type="Gene3D" id="3.10.350.10">
    <property type="entry name" value="LysM domain"/>
    <property type="match status" value="1"/>
</dbReference>
<accession>A0A2H0Y2Y5</accession>
<protein>
    <recommendedName>
        <fullName evidence="1">LysM domain-containing protein</fullName>
    </recommendedName>
</protein>
<evidence type="ECO:0000313" key="2">
    <source>
        <dbReference type="EMBL" id="PIS31133.1"/>
    </source>
</evidence>
<dbReference type="InterPro" id="IPR018392">
    <property type="entry name" value="LysM"/>
</dbReference>
<dbReference type="AlphaFoldDB" id="A0A2H0Y2Y5"/>
<proteinExistence type="predicted"/>
<dbReference type="Pfam" id="PF01476">
    <property type="entry name" value="LysM"/>
    <property type="match status" value="1"/>
</dbReference>
<evidence type="ECO:0000259" key="1">
    <source>
        <dbReference type="PROSITE" id="PS51782"/>
    </source>
</evidence>
<sequence>MGITFNAPPPIKFYQVRPGDSLKSISEKHNVSEDIIQADNPEVKGDVQVGQMLVLKTG</sequence>
<reference evidence="2 3" key="1">
    <citation type="submission" date="2017-09" db="EMBL/GenBank/DDBJ databases">
        <title>Depth-based differentiation of microbial function through sediment-hosted aquifers and enrichment of novel symbionts in the deep terrestrial subsurface.</title>
        <authorList>
            <person name="Probst A.J."/>
            <person name="Ladd B."/>
            <person name="Jarett J.K."/>
            <person name="Geller-Mcgrath D.E."/>
            <person name="Sieber C.M."/>
            <person name="Emerson J.B."/>
            <person name="Anantharaman K."/>
            <person name="Thomas B.C."/>
            <person name="Malmstrom R."/>
            <person name="Stieglmeier M."/>
            <person name="Klingl A."/>
            <person name="Woyke T."/>
            <person name="Ryan C.M."/>
            <person name="Banfield J.F."/>
        </authorList>
    </citation>
    <scope>NUCLEOTIDE SEQUENCE [LARGE SCALE GENOMIC DNA]</scope>
    <source>
        <strain evidence="2">CG08_land_8_20_14_0_20_45_16</strain>
    </source>
</reference>
<dbReference type="CDD" id="cd00118">
    <property type="entry name" value="LysM"/>
    <property type="match status" value="1"/>
</dbReference>
<dbReference type="PROSITE" id="PS51782">
    <property type="entry name" value="LYSM"/>
    <property type="match status" value="1"/>
</dbReference>
<dbReference type="InterPro" id="IPR036779">
    <property type="entry name" value="LysM_dom_sf"/>
</dbReference>
<organism evidence="2 3">
    <name type="scientific">Candidatus Saganbacteria bacterium CG08_land_8_20_14_0_20_45_16</name>
    <dbReference type="NCBI Taxonomy" id="2014293"/>
    <lineage>
        <taxon>Bacteria</taxon>
        <taxon>Bacillati</taxon>
        <taxon>Saganbacteria</taxon>
    </lineage>
</organism>
<dbReference type="SUPFAM" id="SSF54106">
    <property type="entry name" value="LysM domain"/>
    <property type="match status" value="1"/>
</dbReference>
<evidence type="ECO:0000313" key="3">
    <source>
        <dbReference type="Proteomes" id="UP000231343"/>
    </source>
</evidence>
<feature type="domain" description="LysM" evidence="1">
    <location>
        <begin position="12"/>
        <end position="55"/>
    </location>
</feature>
<gene>
    <name evidence="2" type="ORF">COT42_01805</name>
</gene>